<dbReference type="AlphaFoldDB" id="A0A2J8AEV8"/>
<gene>
    <name evidence="3" type="ORF">TSOC_002120</name>
</gene>
<comment type="caution">
    <text evidence="3">The sequence shown here is derived from an EMBL/GenBank/DDBJ whole genome shotgun (WGS) entry which is preliminary data.</text>
</comment>
<keyword evidence="2" id="KW-0732">Signal</keyword>
<evidence type="ECO:0000256" key="1">
    <source>
        <dbReference type="SAM" id="MobiDB-lite"/>
    </source>
</evidence>
<reference evidence="3 4" key="1">
    <citation type="journal article" date="2017" name="Mol. Biol. Evol.">
        <title>The 4-celled Tetrabaena socialis nuclear genome reveals the essential components for genetic control of cell number at the origin of multicellularity in the volvocine lineage.</title>
        <authorList>
            <person name="Featherston J."/>
            <person name="Arakaki Y."/>
            <person name="Hanschen E.R."/>
            <person name="Ferris P.J."/>
            <person name="Michod R.E."/>
            <person name="Olson B.J.S.C."/>
            <person name="Nozaki H."/>
            <person name="Durand P.M."/>
        </authorList>
    </citation>
    <scope>NUCLEOTIDE SEQUENCE [LARGE SCALE GENOMIC DNA]</scope>
    <source>
        <strain evidence="3 4">NIES-571</strain>
    </source>
</reference>
<dbReference type="Proteomes" id="UP000236333">
    <property type="component" value="Unassembled WGS sequence"/>
</dbReference>
<feature type="signal peptide" evidence="2">
    <location>
        <begin position="1"/>
        <end position="21"/>
    </location>
</feature>
<accession>A0A2J8AEV8</accession>
<evidence type="ECO:0000256" key="2">
    <source>
        <dbReference type="SAM" id="SignalP"/>
    </source>
</evidence>
<evidence type="ECO:0000313" key="4">
    <source>
        <dbReference type="Proteomes" id="UP000236333"/>
    </source>
</evidence>
<protein>
    <submittedName>
        <fullName evidence="3">Uncharacterized protein</fullName>
    </submittedName>
</protein>
<name>A0A2J8AEV8_9CHLO</name>
<proteinExistence type="predicted"/>
<dbReference type="EMBL" id="PGGS01000039">
    <property type="protein sequence ID" value="PNH11054.1"/>
    <property type="molecule type" value="Genomic_DNA"/>
</dbReference>
<keyword evidence="4" id="KW-1185">Reference proteome</keyword>
<feature type="chain" id="PRO_5014408087" evidence="2">
    <location>
        <begin position="22"/>
        <end position="415"/>
    </location>
</feature>
<evidence type="ECO:0000313" key="3">
    <source>
        <dbReference type="EMBL" id="PNH11054.1"/>
    </source>
</evidence>
<organism evidence="3 4">
    <name type="scientific">Tetrabaena socialis</name>
    <dbReference type="NCBI Taxonomy" id="47790"/>
    <lineage>
        <taxon>Eukaryota</taxon>
        <taxon>Viridiplantae</taxon>
        <taxon>Chlorophyta</taxon>
        <taxon>core chlorophytes</taxon>
        <taxon>Chlorophyceae</taxon>
        <taxon>CS clade</taxon>
        <taxon>Chlamydomonadales</taxon>
        <taxon>Tetrabaenaceae</taxon>
        <taxon>Tetrabaena</taxon>
    </lineage>
</organism>
<sequence>MACQLKRCCLVLACLLTSGAAEVLLDKSLFVEASAKMFATSHQQRTPQVEAEQEEELKERSGVLSGSPAAPMPGLTQAHRSCTGPVAPKPGASGSADAPSLPVLKFHRISRAEVMAAWRRASLLAKQSREARLLQDESGLPLPASLVTSFPTATRCIQARLDPQSPAPQPQPQPDGIEAEAEDLELLASLHSRAPSGPAWGSREWLLTEVTRLQQRKEQSRWSPGRPPMTAAEAARVAKQQAVNAAARASAIARKRESSRRVPAAKRPVGQVQKPKGVVAAASAAAQRAGGSASAALFEPFMLAASDVSYEALSSAAASFNIAVARVRRLAPAAGRQQSCALVAVSVACAVLAVAAVLEALTRFLWSHCRPTYATARKQLTGCVSLLPSPTTEGSHAVPHAFLHLRTPSYTFLQQ</sequence>
<feature type="region of interest" description="Disordered" evidence="1">
    <location>
        <begin position="41"/>
        <end position="98"/>
    </location>
</feature>